<keyword evidence="4 7" id="KW-0812">Transmembrane</keyword>
<dbReference type="EMBL" id="DRIG01000014">
    <property type="protein sequence ID" value="HEC77711.1"/>
    <property type="molecule type" value="Genomic_DNA"/>
</dbReference>
<sequence>MGEWLKLHALKIIITVVIGLVVYLILQNIIPRFVHRTISLRMKNKEKIEIEKRSRTLSRVLTGTAGLLICLVVLFTILAEIGINIAPALASLGIIGVAVGFGAQSLIKDFINGLFILMENQYGIGDVVKIAGISGLVEEVNLRRTILRDLDGVVHYIPNGVINTVSNMTKEFSRVNMNISVAYREDLDHVIEVINRVCAEMAEEPIWKGRIKKPPQVLRVDALGDSGIEIKILGETAPSAQWDIMGELRKRIKREFDREGIEIPWPHMKVIVTGTPIKGA</sequence>
<evidence type="ECO:0000256" key="1">
    <source>
        <dbReference type="ARBA" id="ARBA00004651"/>
    </source>
</evidence>
<proteinExistence type="inferred from homology"/>
<evidence type="ECO:0000259" key="10">
    <source>
        <dbReference type="Pfam" id="PF21088"/>
    </source>
</evidence>
<keyword evidence="5 7" id="KW-1133">Transmembrane helix</keyword>
<keyword evidence="6 7" id="KW-0472">Membrane</keyword>
<feature type="domain" description="Mechanosensitive ion channel MscS C-terminal" evidence="9">
    <location>
        <begin position="175"/>
        <end position="263"/>
    </location>
</feature>
<dbReference type="Pfam" id="PF21088">
    <property type="entry name" value="MS_channel_1st"/>
    <property type="match status" value="1"/>
</dbReference>
<evidence type="ECO:0000256" key="5">
    <source>
        <dbReference type="ARBA" id="ARBA00022989"/>
    </source>
</evidence>
<dbReference type="SUPFAM" id="SSF50182">
    <property type="entry name" value="Sm-like ribonucleoproteins"/>
    <property type="match status" value="1"/>
</dbReference>
<dbReference type="GO" id="GO:0008381">
    <property type="term" value="F:mechanosensitive monoatomic ion channel activity"/>
    <property type="evidence" value="ECO:0007669"/>
    <property type="project" value="InterPro"/>
</dbReference>
<feature type="transmembrane region" description="Helical" evidence="7">
    <location>
        <begin position="56"/>
        <end position="79"/>
    </location>
</feature>
<keyword evidence="3" id="KW-1003">Cell membrane</keyword>
<dbReference type="Proteomes" id="UP000885826">
    <property type="component" value="Unassembled WGS sequence"/>
</dbReference>
<dbReference type="Gene3D" id="3.30.70.100">
    <property type="match status" value="1"/>
</dbReference>
<feature type="transmembrane region" description="Helical" evidence="7">
    <location>
        <begin position="12"/>
        <end position="35"/>
    </location>
</feature>
<evidence type="ECO:0000313" key="11">
    <source>
        <dbReference type="EMBL" id="HEC77711.1"/>
    </source>
</evidence>
<evidence type="ECO:0000256" key="6">
    <source>
        <dbReference type="ARBA" id="ARBA00023136"/>
    </source>
</evidence>
<dbReference type="SUPFAM" id="SSF82861">
    <property type="entry name" value="Mechanosensitive channel protein MscS (YggB), transmembrane region"/>
    <property type="match status" value="1"/>
</dbReference>
<dbReference type="Gene3D" id="1.10.287.1260">
    <property type="match status" value="1"/>
</dbReference>
<feature type="transmembrane region" description="Helical" evidence="7">
    <location>
        <begin position="85"/>
        <end position="107"/>
    </location>
</feature>
<comment type="similarity">
    <text evidence="2">Belongs to the MscS (TC 1.A.23) family.</text>
</comment>
<dbReference type="PANTHER" id="PTHR30460:SF0">
    <property type="entry name" value="MODERATE CONDUCTANCE MECHANOSENSITIVE CHANNEL YBIO"/>
    <property type="match status" value="1"/>
</dbReference>
<dbReference type="Pfam" id="PF21082">
    <property type="entry name" value="MS_channel_3rd"/>
    <property type="match status" value="1"/>
</dbReference>
<dbReference type="PANTHER" id="PTHR30460">
    <property type="entry name" value="MODERATE CONDUCTANCE MECHANOSENSITIVE CHANNEL YBIO"/>
    <property type="match status" value="1"/>
</dbReference>
<organism evidence="11 12">
    <name type="scientific">candidate division WOR-3 bacterium</name>
    <dbReference type="NCBI Taxonomy" id="2052148"/>
    <lineage>
        <taxon>Bacteria</taxon>
        <taxon>Bacteria division WOR-3</taxon>
    </lineage>
</organism>
<dbReference type="SUPFAM" id="SSF82689">
    <property type="entry name" value="Mechanosensitive channel protein MscS (YggB), C-terminal domain"/>
    <property type="match status" value="1"/>
</dbReference>
<dbReference type="GO" id="GO:0005886">
    <property type="term" value="C:plasma membrane"/>
    <property type="evidence" value="ECO:0007669"/>
    <property type="project" value="UniProtKB-SubCell"/>
</dbReference>
<gene>
    <name evidence="11" type="ORF">ENI34_01035</name>
</gene>
<evidence type="ECO:0000313" key="12">
    <source>
        <dbReference type="Proteomes" id="UP000885826"/>
    </source>
</evidence>
<feature type="domain" description="Mechanosensitive ion channel MscS" evidence="8">
    <location>
        <begin position="106"/>
        <end position="169"/>
    </location>
</feature>
<protein>
    <submittedName>
        <fullName evidence="11">Mechanosensitive ion channel family protein</fullName>
    </submittedName>
</protein>
<feature type="domain" description="Mechanosensitive ion channel transmembrane helices 2/3" evidence="10">
    <location>
        <begin position="68"/>
        <end position="104"/>
    </location>
</feature>
<dbReference type="InterPro" id="IPR011014">
    <property type="entry name" value="MscS_channel_TM-2"/>
</dbReference>
<evidence type="ECO:0000256" key="3">
    <source>
        <dbReference type="ARBA" id="ARBA00022475"/>
    </source>
</evidence>
<dbReference type="Gene3D" id="2.30.30.60">
    <property type="match status" value="1"/>
</dbReference>
<comment type="subcellular location">
    <subcellularLocation>
        <location evidence="1">Cell membrane</location>
        <topology evidence="1">Multi-pass membrane protein</topology>
    </subcellularLocation>
</comment>
<dbReference type="InterPro" id="IPR006685">
    <property type="entry name" value="MscS_channel_2nd"/>
</dbReference>
<dbReference type="InterPro" id="IPR049278">
    <property type="entry name" value="MS_channel_C"/>
</dbReference>
<dbReference type="InterPro" id="IPR010920">
    <property type="entry name" value="LSM_dom_sf"/>
</dbReference>
<dbReference type="InterPro" id="IPR049142">
    <property type="entry name" value="MS_channel_1st"/>
</dbReference>
<accession>A0A9C9JZA8</accession>
<evidence type="ECO:0000256" key="7">
    <source>
        <dbReference type="SAM" id="Phobius"/>
    </source>
</evidence>
<reference evidence="11" key="1">
    <citation type="journal article" date="2020" name="mSystems">
        <title>Genome- and Community-Level Interaction Insights into Carbon Utilization and Element Cycling Functions of Hydrothermarchaeota in Hydrothermal Sediment.</title>
        <authorList>
            <person name="Zhou Z."/>
            <person name="Liu Y."/>
            <person name="Xu W."/>
            <person name="Pan J."/>
            <person name="Luo Z.H."/>
            <person name="Li M."/>
        </authorList>
    </citation>
    <scope>NUCLEOTIDE SEQUENCE</scope>
    <source>
        <strain evidence="11">HyVt-388</strain>
    </source>
</reference>
<evidence type="ECO:0000259" key="9">
    <source>
        <dbReference type="Pfam" id="PF21082"/>
    </source>
</evidence>
<evidence type="ECO:0000259" key="8">
    <source>
        <dbReference type="Pfam" id="PF00924"/>
    </source>
</evidence>
<name>A0A9C9JZA8_UNCW3</name>
<dbReference type="AlphaFoldDB" id="A0A9C9JZA8"/>
<dbReference type="InterPro" id="IPR011066">
    <property type="entry name" value="MscS_channel_C_sf"/>
</dbReference>
<evidence type="ECO:0000256" key="4">
    <source>
        <dbReference type="ARBA" id="ARBA00022692"/>
    </source>
</evidence>
<evidence type="ECO:0000256" key="2">
    <source>
        <dbReference type="ARBA" id="ARBA00008017"/>
    </source>
</evidence>
<comment type="caution">
    <text evidence="11">The sequence shown here is derived from an EMBL/GenBank/DDBJ whole genome shotgun (WGS) entry which is preliminary data.</text>
</comment>
<dbReference type="InterPro" id="IPR023408">
    <property type="entry name" value="MscS_beta-dom_sf"/>
</dbReference>
<dbReference type="Pfam" id="PF00924">
    <property type="entry name" value="MS_channel_2nd"/>
    <property type="match status" value="1"/>
</dbReference>
<dbReference type="InterPro" id="IPR045276">
    <property type="entry name" value="YbiO_bact"/>
</dbReference>